<dbReference type="InterPro" id="IPR017853">
    <property type="entry name" value="GH"/>
</dbReference>
<dbReference type="Pfam" id="PF01055">
    <property type="entry name" value="Glyco_hydro_31_2nd"/>
    <property type="match status" value="1"/>
</dbReference>
<dbReference type="InterPro" id="IPR000519">
    <property type="entry name" value="P_trefoil_dom"/>
</dbReference>
<proteinExistence type="inferred from homology"/>
<dbReference type="GO" id="GO:0016020">
    <property type="term" value="C:membrane"/>
    <property type="evidence" value="ECO:0007669"/>
    <property type="project" value="UniProtKB-SubCell"/>
</dbReference>
<keyword evidence="7" id="KW-0326">Glycosidase</keyword>
<evidence type="ECO:0000259" key="8">
    <source>
        <dbReference type="PROSITE" id="PS51448"/>
    </source>
</evidence>
<dbReference type="GO" id="GO:0030246">
    <property type="term" value="F:carbohydrate binding"/>
    <property type="evidence" value="ECO:0007669"/>
    <property type="project" value="InterPro"/>
</dbReference>
<dbReference type="InterPro" id="IPR013780">
    <property type="entry name" value="Glyco_hydro_b"/>
</dbReference>
<evidence type="ECO:0000256" key="5">
    <source>
        <dbReference type="ARBA" id="ARBA00023180"/>
    </source>
</evidence>
<dbReference type="GO" id="GO:0090599">
    <property type="term" value="F:alpha-glucosidase activity"/>
    <property type="evidence" value="ECO:0007669"/>
    <property type="project" value="UniProtKB-ARBA"/>
</dbReference>
<keyword evidence="5" id="KW-0325">Glycoprotein</keyword>
<evidence type="ECO:0000256" key="3">
    <source>
        <dbReference type="ARBA" id="ARBA00023136"/>
    </source>
</evidence>
<dbReference type="GO" id="GO:0005975">
    <property type="term" value="P:carbohydrate metabolic process"/>
    <property type="evidence" value="ECO:0007669"/>
    <property type="project" value="InterPro"/>
</dbReference>
<dbReference type="Pfam" id="PF21365">
    <property type="entry name" value="Glyco_hydro_31_3rd"/>
    <property type="match status" value="1"/>
</dbReference>
<keyword evidence="10" id="KW-1185">Reference proteome</keyword>
<evidence type="ECO:0000256" key="2">
    <source>
        <dbReference type="ARBA" id="ARBA00007806"/>
    </source>
</evidence>
<comment type="subcellular location">
    <subcellularLocation>
        <location evidence="1">Membrane</location>
    </subcellularLocation>
</comment>
<accession>A0AAV2Q4H2</accession>
<organism evidence="9 10">
    <name type="scientific">Meganyctiphanes norvegica</name>
    <name type="common">Northern krill</name>
    <name type="synonym">Thysanopoda norvegica</name>
    <dbReference type="NCBI Taxonomy" id="48144"/>
    <lineage>
        <taxon>Eukaryota</taxon>
        <taxon>Metazoa</taxon>
        <taxon>Ecdysozoa</taxon>
        <taxon>Arthropoda</taxon>
        <taxon>Crustacea</taxon>
        <taxon>Multicrustacea</taxon>
        <taxon>Malacostraca</taxon>
        <taxon>Eumalacostraca</taxon>
        <taxon>Eucarida</taxon>
        <taxon>Euphausiacea</taxon>
        <taxon>Euphausiidae</taxon>
        <taxon>Meganyctiphanes</taxon>
    </lineage>
</organism>
<gene>
    <name evidence="9" type="ORF">MNOR_LOCUS8424</name>
</gene>
<dbReference type="SUPFAM" id="SSF57492">
    <property type="entry name" value="Trefoil"/>
    <property type="match status" value="1"/>
</dbReference>
<feature type="non-terminal residue" evidence="9">
    <location>
        <position position="810"/>
    </location>
</feature>
<comment type="caution">
    <text evidence="9">The sequence shown here is derived from an EMBL/GenBank/DDBJ whole genome shotgun (WGS) entry which is preliminary data.</text>
</comment>
<dbReference type="Pfam" id="PF00088">
    <property type="entry name" value="Trefoil"/>
    <property type="match status" value="1"/>
</dbReference>
<dbReference type="EMBL" id="CAXKWB010003919">
    <property type="protein sequence ID" value="CAL4071059.1"/>
    <property type="molecule type" value="Genomic_DNA"/>
</dbReference>
<dbReference type="Gene3D" id="2.60.40.1760">
    <property type="entry name" value="glycosyl hydrolase (family 31)"/>
    <property type="match status" value="1"/>
</dbReference>
<evidence type="ECO:0000256" key="6">
    <source>
        <dbReference type="PROSITE-ProRule" id="PRU00779"/>
    </source>
</evidence>
<keyword evidence="7" id="KW-0378">Hydrolase</keyword>
<dbReference type="AlphaFoldDB" id="A0AAV2Q4H2"/>
<keyword evidence="3" id="KW-0472">Membrane</keyword>
<dbReference type="InterPro" id="IPR000322">
    <property type="entry name" value="Glyco_hydro_31_TIM"/>
</dbReference>
<sequence>RFPCHEGTEVITPARCEELDCCYDASYDADDDKKPTCYHSLPSTYGYEWVDPSQAITRKKPIAPRNLLTKDIELEGNMIKLKDKTPYNTTAYDLKYKVVTLSNNAIQILIWNNATTPEILTPGTAENPLLQAYITDGEHENFAITVNRTETGETIFKTTGALIFGEKYIEWSSLLPTKHLYGLGQKDAYNINKDFKNWEEWPLISSEGVYPSMIRYGSHPFYMCFEESNMVHGVFLKHSGCKFGPLAVKVLPTPAVSFRLVSGYIDIIIMAGPEPKDVSSQYANQVGMPAMPPYWALGFHLCRTARNASLYSNVSEKMKNHSIPYESDCIDAQLNYPDGFKPLSPDIEQEIEDLKNDGRKFILVQYPFISTANEIYNNAADKMLNLGDEVPYYGLVNGSVVGYPDYDNGNTREALFENDVMKKLYGMADGIMLLQNTPLNEAAVNYTESYMTSCNKDTPELCCGPNDATDYPFLPHSIQDLSDGTVCMDAKQTSGHKDAHLTNHNAYGKDHMGTIHTFVKKLNEELSNRNRPMITSLSTHPGSSQYGGHFGGSYRPDFVAARKGLVQVLEMGLAGIPFTGTPLCGSINKDSDDGLQSDLCMRAYQMSAFFPFMMSYTELGADLRDPTIFPDQVIMYLRLVILQRYMMLPYFYTLQWEASTSGVPPVRLLAYEFPQHLGSRGVTPQFMVGSSLMITPVFNSIVNHTSIEVAATFPPGCWYDYYTGTMVSNSVNGTNLTLSSLLTDINIHVRGGYIVPMQGDTTTNATTTTEFRLLPYKLLVALSCDTYQAPAVHSDLTTTEPPPVWDATAQ</sequence>
<dbReference type="InterPro" id="IPR011013">
    <property type="entry name" value="Gal_mutarotase_sf_dom"/>
</dbReference>
<feature type="domain" description="P-type" evidence="8">
    <location>
        <begin position="1"/>
        <end position="41"/>
    </location>
</feature>
<evidence type="ECO:0000313" key="9">
    <source>
        <dbReference type="EMBL" id="CAL4071059.1"/>
    </source>
</evidence>
<dbReference type="CDD" id="cd14752">
    <property type="entry name" value="GH31_N"/>
    <property type="match status" value="1"/>
</dbReference>
<feature type="non-terminal residue" evidence="9">
    <location>
        <position position="1"/>
    </location>
</feature>
<evidence type="ECO:0000256" key="1">
    <source>
        <dbReference type="ARBA" id="ARBA00004370"/>
    </source>
</evidence>
<reference evidence="9 10" key="1">
    <citation type="submission" date="2024-05" db="EMBL/GenBank/DDBJ databases">
        <authorList>
            <person name="Wallberg A."/>
        </authorList>
    </citation>
    <scope>NUCLEOTIDE SEQUENCE [LARGE SCALE GENOMIC DNA]</scope>
</reference>
<dbReference type="Proteomes" id="UP001497623">
    <property type="component" value="Unassembled WGS sequence"/>
</dbReference>
<comment type="similarity">
    <text evidence="2 7">Belongs to the glycosyl hydrolase 31 family.</text>
</comment>
<evidence type="ECO:0000313" key="10">
    <source>
        <dbReference type="Proteomes" id="UP001497623"/>
    </source>
</evidence>
<dbReference type="SUPFAM" id="SSF51445">
    <property type="entry name" value="(Trans)glycosidases"/>
    <property type="match status" value="1"/>
</dbReference>
<name>A0AAV2Q4H2_MEGNR</name>
<keyword evidence="4" id="KW-1015">Disulfide bond</keyword>
<dbReference type="Gene3D" id="3.20.20.80">
    <property type="entry name" value="Glycosidases"/>
    <property type="match status" value="1"/>
</dbReference>
<dbReference type="InterPro" id="IPR048395">
    <property type="entry name" value="Glyco_hydro_31_C"/>
</dbReference>
<dbReference type="PANTHER" id="PTHR22762">
    <property type="entry name" value="ALPHA-GLUCOSIDASE"/>
    <property type="match status" value="1"/>
</dbReference>
<protein>
    <recommendedName>
        <fullName evidence="8">P-type domain-containing protein</fullName>
    </recommendedName>
</protein>
<dbReference type="Gene3D" id="2.60.40.1180">
    <property type="entry name" value="Golgi alpha-mannosidase II"/>
    <property type="match status" value="1"/>
</dbReference>
<dbReference type="SUPFAM" id="SSF74650">
    <property type="entry name" value="Galactose mutarotase-like"/>
    <property type="match status" value="1"/>
</dbReference>
<evidence type="ECO:0000256" key="7">
    <source>
        <dbReference type="RuleBase" id="RU361185"/>
    </source>
</evidence>
<dbReference type="SUPFAM" id="SSF51011">
    <property type="entry name" value="Glycosyl hydrolase domain"/>
    <property type="match status" value="1"/>
</dbReference>
<dbReference type="PANTHER" id="PTHR22762:SF133">
    <property type="entry name" value="P-TYPE DOMAIN-CONTAINING PROTEIN"/>
    <property type="match status" value="1"/>
</dbReference>
<dbReference type="PROSITE" id="PS51448">
    <property type="entry name" value="P_TREFOIL_2"/>
    <property type="match status" value="1"/>
</dbReference>
<comment type="caution">
    <text evidence="6">Lacks conserved residue(s) required for the propagation of feature annotation.</text>
</comment>
<evidence type="ECO:0000256" key="4">
    <source>
        <dbReference type="ARBA" id="ARBA00023157"/>
    </source>
</evidence>
<dbReference type="InterPro" id="IPR044913">
    <property type="entry name" value="P_trefoil_dom_sf"/>
</dbReference>